<feature type="transmembrane region" description="Helical" evidence="7">
    <location>
        <begin position="989"/>
        <end position="1016"/>
    </location>
</feature>
<protein>
    <submittedName>
        <fullName evidence="9">Acyltrehalose exporter MmpL10</fullName>
    </submittedName>
</protein>
<dbReference type="NCBIfam" id="TIGR03057">
    <property type="entry name" value="xxxLxxG_by_4"/>
    <property type="match status" value="1"/>
</dbReference>
<feature type="domain" description="SSD" evidence="8">
    <location>
        <begin position="258"/>
        <end position="390"/>
    </location>
</feature>
<keyword evidence="3" id="KW-1003">Cell membrane</keyword>
<feature type="transmembrane region" description="Helical" evidence="7">
    <location>
        <begin position="293"/>
        <end position="315"/>
    </location>
</feature>
<feature type="transmembrane region" description="Helical" evidence="7">
    <location>
        <begin position="888"/>
        <end position="907"/>
    </location>
</feature>
<dbReference type="Proteomes" id="UP000554965">
    <property type="component" value="Unassembled WGS sequence"/>
</dbReference>
<dbReference type="Gene3D" id="1.20.1640.10">
    <property type="entry name" value="Multidrug efflux transporter AcrB transmembrane domain"/>
    <property type="match status" value="2"/>
</dbReference>
<evidence type="ECO:0000313" key="10">
    <source>
        <dbReference type="Proteomes" id="UP000554965"/>
    </source>
</evidence>
<dbReference type="PROSITE" id="PS50156">
    <property type="entry name" value="SSD"/>
    <property type="match status" value="1"/>
</dbReference>
<feature type="transmembrane region" description="Helical" evidence="7">
    <location>
        <begin position="61"/>
        <end position="80"/>
    </location>
</feature>
<evidence type="ECO:0000313" key="9">
    <source>
        <dbReference type="EMBL" id="SOJ57522.1"/>
    </source>
</evidence>
<feature type="transmembrane region" description="Helical" evidence="7">
    <location>
        <begin position="417"/>
        <end position="439"/>
    </location>
</feature>
<dbReference type="SUPFAM" id="SSF82866">
    <property type="entry name" value="Multidrug efflux transporter AcrB transmembrane domain"/>
    <property type="match status" value="2"/>
</dbReference>
<evidence type="ECO:0000259" key="8">
    <source>
        <dbReference type="PROSITE" id="PS50156"/>
    </source>
</evidence>
<dbReference type="PANTHER" id="PTHR33406">
    <property type="entry name" value="MEMBRANE PROTEIN MJ1562-RELATED"/>
    <property type="match status" value="1"/>
</dbReference>
<dbReference type="InterPro" id="IPR050545">
    <property type="entry name" value="Mycobact_MmpL"/>
</dbReference>
<evidence type="ECO:0000256" key="1">
    <source>
        <dbReference type="ARBA" id="ARBA00004651"/>
    </source>
</evidence>
<feature type="transmembrane region" description="Helical" evidence="7">
    <location>
        <begin position="234"/>
        <end position="253"/>
    </location>
</feature>
<feature type="transmembrane region" description="Helical" evidence="7">
    <location>
        <begin position="1022"/>
        <end position="1045"/>
    </location>
</feature>
<evidence type="ECO:0000256" key="7">
    <source>
        <dbReference type="SAM" id="Phobius"/>
    </source>
</evidence>
<accession>A0A7Z7ND22</accession>
<feature type="transmembrane region" description="Helical" evidence="7">
    <location>
        <begin position="369"/>
        <end position="396"/>
    </location>
</feature>
<dbReference type="InterPro" id="IPR023908">
    <property type="entry name" value="xxxLxxG_rpt"/>
</dbReference>
<comment type="similarity">
    <text evidence="2">Belongs to the resistance-nodulation-cell division (RND) (TC 2.A.6) family. MmpL subfamily.</text>
</comment>
<proteinExistence type="inferred from homology"/>
<feature type="transmembrane region" description="Helical" evidence="7">
    <location>
        <begin position="914"/>
        <end position="935"/>
    </location>
</feature>
<dbReference type="EMBL" id="OCTY01000002">
    <property type="protein sequence ID" value="SOJ57522.1"/>
    <property type="molecule type" value="Genomic_DNA"/>
</dbReference>
<comment type="subcellular location">
    <subcellularLocation>
        <location evidence="1">Cell membrane</location>
        <topology evidence="1">Multi-pass membrane protein</topology>
    </subcellularLocation>
</comment>
<feature type="transmembrane region" description="Helical" evidence="7">
    <location>
        <begin position="947"/>
        <end position="968"/>
    </location>
</feature>
<evidence type="ECO:0000256" key="6">
    <source>
        <dbReference type="ARBA" id="ARBA00023136"/>
    </source>
</evidence>
<feature type="transmembrane region" description="Helical" evidence="7">
    <location>
        <begin position="336"/>
        <end position="357"/>
    </location>
</feature>
<organism evidence="9 10">
    <name type="scientific">Mycobacterium simulans</name>
    <dbReference type="NCBI Taxonomy" id="627089"/>
    <lineage>
        <taxon>Bacteria</taxon>
        <taxon>Bacillati</taxon>
        <taxon>Actinomycetota</taxon>
        <taxon>Actinomycetes</taxon>
        <taxon>Mycobacteriales</taxon>
        <taxon>Mycobacteriaceae</taxon>
        <taxon>Mycobacterium</taxon>
    </lineage>
</organism>
<evidence type="ECO:0000256" key="5">
    <source>
        <dbReference type="ARBA" id="ARBA00022989"/>
    </source>
</evidence>
<dbReference type="PANTHER" id="PTHR33406:SF6">
    <property type="entry name" value="MEMBRANE PROTEIN YDGH-RELATED"/>
    <property type="match status" value="1"/>
</dbReference>
<keyword evidence="6 7" id="KW-0472">Membrane</keyword>
<feature type="transmembrane region" description="Helical" evidence="7">
    <location>
        <begin position="260"/>
        <end position="281"/>
    </location>
</feature>
<dbReference type="AlphaFoldDB" id="A0A7Z7ND22"/>
<dbReference type="InterPro" id="IPR004869">
    <property type="entry name" value="MMPL_dom"/>
</dbReference>
<sequence>MPCAEARLDVEQITPVCSELDRNRARKRPGVIRVCRRALSAPTKHGDSRLFSAITAFSARYAWWVVGCWVVLVAVLNALIPQLEATVAEDSSPFMPAHLPAVQTLRQMSADFGMPASSAVGSVVVVDEAGLNDADRGFAGRLVEALRAGKGDVADVLDTYSDERLRSIAVSPDGKAISVVVAGTGQIGSSEARKNIVDIRRLIESMPKPAGVQVYYTGFAPTLADLFAAIDRSLLVITGVSVVLIMVLLLVVYRSLVLALIPLVTVGVSLGVARCVVSVLGMTGVMTVSNFTIALMTAMVLGVGTDYAIFIIAGYHEGRREGVAVPLALVRAGQRTSGILMASAVTIGVAFSAMMLTKIGMFRAVGPPVAVAVAITLMVSVTLPYALLAIAGRLGYGQPRRLDELRWRRWGARIVRRSGVLTVGSLVVLIALAVVLVTLRINFDENAMQLRPTASSIGHEKVYEHWGLNEAAPEYLIISSDHDMRNTDDLAALDVIAAGVARLPDVAFVRSITRPLGKPAEQTAVGYQVGIVGDRLGDASRHISQSAPDLQRLDLGATQLLNGAESANSQLPQLVSGVQEVARLAHEMLNSYGAASSALATMTDGRIGVPTAIADLTASLRLLDVVLDALSNDDRAVAAIGAANAALGPMLEPQLSGECLANPLCMRGRADLADLDEITNGAVGRALGILHAASALPQEAIGKVRAALPWLKTLLEQLQAMTAQVNGQPQAQLNQRLNQLTEGAQRLSGGMSQLVTGLNQVKTGVDTVVELTGRLSEGLQVASNYLDGLSAHTSSGAGRGFYLPPQGFSDATFKAGQRLLFSADGKTARMVVVWKANPYNIQVRDTARQLAETAQRAATATALHNAHFATTGIASILDDMGDQMWRDFAVFGLAAILGVLLVLMLLLRSILAPVLLVGMVCLSFAAAAGLSVLVWQHVIGIDLEFSVLPVAFMALIAVCADYSMLFAARIREESRDGMVRGIIRGFGKTGSVITTAGVVFALTMFALMSGSVLQLVQIGSTIGAGLLIDITVVRNILVPAAMALIGNRIWWPSAT</sequence>
<evidence type="ECO:0000256" key="2">
    <source>
        <dbReference type="ARBA" id="ARBA00010157"/>
    </source>
</evidence>
<dbReference type="Pfam" id="PF03176">
    <property type="entry name" value="MMPL"/>
    <property type="match status" value="2"/>
</dbReference>
<reference evidence="9 10" key="1">
    <citation type="submission" date="2017-10" db="EMBL/GenBank/DDBJ databases">
        <authorList>
            <consortium name="Urmite Genomes"/>
        </authorList>
    </citation>
    <scope>NUCLEOTIDE SEQUENCE [LARGE SCALE GENOMIC DNA]</scope>
    <source>
        <strain evidence="9 10">FB-527</strain>
    </source>
</reference>
<evidence type="ECO:0000256" key="4">
    <source>
        <dbReference type="ARBA" id="ARBA00022692"/>
    </source>
</evidence>
<keyword evidence="5 7" id="KW-1133">Transmembrane helix</keyword>
<dbReference type="InterPro" id="IPR000731">
    <property type="entry name" value="SSD"/>
</dbReference>
<keyword evidence="4 7" id="KW-0812">Transmembrane</keyword>
<dbReference type="GO" id="GO:0005886">
    <property type="term" value="C:plasma membrane"/>
    <property type="evidence" value="ECO:0007669"/>
    <property type="project" value="UniProtKB-SubCell"/>
</dbReference>
<name>A0A7Z7ND22_9MYCO</name>
<evidence type="ECO:0000256" key="3">
    <source>
        <dbReference type="ARBA" id="ARBA00022475"/>
    </source>
</evidence>
<gene>
    <name evidence="9" type="ORF">MSIMFB_05000</name>
</gene>
<keyword evidence="10" id="KW-1185">Reference proteome</keyword>
<comment type="caution">
    <text evidence="9">The sequence shown here is derived from an EMBL/GenBank/DDBJ whole genome shotgun (WGS) entry which is preliminary data.</text>
</comment>